<comment type="caution">
    <text evidence="2">The sequence shown here is derived from an EMBL/GenBank/DDBJ whole genome shotgun (WGS) entry which is preliminary data.</text>
</comment>
<evidence type="ECO:0000313" key="3">
    <source>
        <dbReference type="Proteomes" id="UP001058124"/>
    </source>
</evidence>
<sequence>MIKTNPASPDFNSYVSIDDLKEFTAARGYEISNDNAELERLLIQAMDYLESLTWKGRRTDPEQPLSWPRMGIYIEGSAIDVNTIPLRVKQAQCRLAVEAQETDLNPTKSGGAVTLERVEGAVTVQYDGSSNDGTVTFPWLNGLLRGLYGGSSAFNFDVRRG</sequence>
<accession>A0AAV5MZI6</accession>
<protein>
    <recommendedName>
        <fullName evidence="1">Putative DnaT-like domain-containing protein</fullName>
    </recommendedName>
</protein>
<dbReference type="Pfam" id="PF20557">
    <property type="entry name" value="DnaT_2"/>
    <property type="match status" value="1"/>
</dbReference>
<dbReference type="EMBL" id="BRLH01000001">
    <property type="protein sequence ID" value="GKX54098.1"/>
    <property type="molecule type" value="Genomic_DNA"/>
</dbReference>
<keyword evidence="3" id="KW-1185">Reference proteome</keyword>
<dbReference type="AlphaFoldDB" id="A0AAV5MZI6"/>
<feature type="domain" description="Putative DnaT-like" evidence="1">
    <location>
        <begin position="6"/>
        <end position="161"/>
    </location>
</feature>
<proteinExistence type="predicted"/>
<name>A0AAV5MZI6_9GAMM</name>
<organism evidence="2 3">
    <name type="scientific">Leminorella grimontii</name>
    <dbReference type="NCBI Taxonomy" id="82981"/>
    <lineage>
        <taxon>Bacteria</taxon>
        <taxon>Pseudomonadati</taxon>
        <taxon>Pseudomonadota</taxon>
        <taxon>Gammaproteobacteria</taxon>
        <taxon>Enterobacterales</taxon>
        <taxon>Budviciaceae</taxon>
        <taxon>Leminorella</taxon>
    </lineage>
</organism>
<reference evidence="2" key="1">
    <citation type="submission" date="2022-06" db="EMBL/GenBank/DDBJ databases">
        <title>Draft genome sequences of Leminorella grimontii str. JCM5902.</title>
        <authorList>
            <person name="Wakabayashi Y."/>
            <person name="Kojima K."/>
        </authorList>
    </citation>
    <scope>NUCLEOTIDE SEQUENCE</scope>
    <source>
        <strain evidence="2">JCM 5902</strain>
    </source>
</reference>
<gene>
    <name evidence="2" type="ORF">SOASR030_02100</name>
</gene>
<dbReference type="Proteomes" id="UP001058124">
    <property type="component" value="Unassembled WGS sequence"/>
</dbReference>
<evidence type="ECO:0000259" key="1">
    <source>
        <dbReference type="Pfam" id="PF20557"/>
    </source>
</evidence>
<dbReference type="InterPro" id="IPR046787">
    <property type="entry name" value="DnaT_2"/>
</dbReference>
<dbReference type="RefSeq" id="WP_027272701.1">
    <property type="nucleotide sequence ID" value="NZ_BRLH01000001.1"/>
</dbReference>
<evidence type="ECO:0000313" key="2">
    <source>
        <dbReference type="EMBL" id="GKX54098.1"/>
    </source>
</evidence>